<dbReference type="EMBL" id="KZ995619">
    <property type="protein sequence ID" value="RKO90307.1"/>
    <property type="molecule type" value="Genomic_DNA"/>
</dbReference>
<feature type="region of interest" description="Disordered" evidence="1">
    <location>
        <begin position="1"/>
        <end position="80"/>
    </location>
</feature>
<name>A0A4V1IRJ8_9FUNG</name>
<reference evidence="3" key="1">
    <citation type="journal article" date="2018" name="Nat. Microbiol.">
        <title>Leveraging single-cell genomics to expand the fungal tree of life.</title>
        <authorList>
            <person name="Ahrendt S.R."/>
            <person name="Quandt C.A."/>
            <person name="Ciobanu D."/>
            <person name="Clum A."/>
            <person name="Salamov A."/>
            <person name="Andreopoulos B."/>
            <person name="Cheng J.F."/>
            <person name="Woyke T."/>
            <person name="Pelin A."/>
            <person name="Henrissat B."/>
            <person name="Reynolds N.K."/>
            <person name="Benny G.L."/>
            <person name="Smith M.E."/>
            <person name="James T.Y."/>
            <person name="Grigoriev I.V."/>
        </authorList>
    </citation>
    <scope>NUCLEOTIDE SEQUENCE [LARGE SCALE GENOMIC DNA]</scope>
</reference>
<feature type="region of interest" description="Disordered" evidence="1">
    <location>
        <begin position="223"/>
        <end position="250"/>
    </location>
</feature>
<feature type="compositionally biased region" description="Basic residues" evidence="1">
    <location>
        <begin position="52"/>
        <end position="66"/>
    </location>
</feature>
<sequence>MAPSSIDPKKNRRSNAGDSDIAFLRLRNGNLPRRRDGDRYNASLSKSETAARRRSHRVRVGMRGLRHARDPISTRHSRSVADRLRVGERDRLREPRRRLPDGDRDVAGRGCSAILRVGGGIRIRERDRRGAGNGAGGAGGMPRPVHARGASPLPAGPGCFGVMGGGGAGGDGTGAEGPAAERDAVRGGGCGAGDVRAADRGAVAGGGVGLGAVGETWKTMLESAPGVRDERSCERRSARSEATKSLPLRL</sequence>
<dbReference type="Proteomes" id="UP000269721">
    <property type="component" value="Unassembled WGS sequence"/>
</dbReference>
<evidence type="ECO:0000313" key="2">
    <source>
        <dbReference type="EMBL" id="RKO90307.1"/>
    </source>
</evidence>
<feature type="compositionally biased region" description="Basic and acidic residues" evidence="1">
    <location>
        <begin position="67"/>
        <end position="80"/>
    </location>
</feature>
<gene>
    <name evidence="2" type="ORF">BDK51DRAFT_51763</name>
</gene>
<proteinExistence type="predicted"/>
<evidence type="ECO:0000256" key="1">
    <source>
        <dbReference type="SAM" id="MobiDB-lite"/>
    </source>
</evidence>
<dbReference type="AlphaFoldDB" id="A0A4V1IRJ8"/>
<accession>A0A4V1IRJ8</accession>
<feature type="compositionally biased region" description="Basic and acidic residues" evidence="1">
    <location>
        <begin position="227"/>
        <end position="242"/>
    </location>
</feature>
<keyword evidence="3" id="KW-1185">Reference proteome</keyword>
<evidence type="ECO:0000313" key="3">
    <source>
        <dbReference type="Proteomes" id="UP000269721"/>
    </source>
</evidence>
<organism evidence="2 3">
    <name type="scientific">Blyttiomyces helicus</name>
    <dbReference type="NCBI Taxonomy" id="388810"/>
    <lineage>
        <taxon>Eukaryota</taxon>
        <taxon>Fungi</taxon>
        <taxon>Fungi incertae sedis</taxon>
        <taxon>Chytridiomycota</taxon>
        <taxon>Chytridiomycota incertae sedis</taxon>
        <taxon>Chytridiomycetes</taxon>
        <taxon>Chytridiomycetes incertae sedis</taxon>
        <taxon>Blyttiomyces</taxon>
    </lineage>
</organism>
<protein>
    <submittedName>
        <fullName evidence="2">Uncharacterized protein</fullName>
    </submittedName>
</protein>